<sequence length="298" mass="31868">MPSFRLTKDMPTATVLDGSQFVAAAPIATVLDVQRVESPLLADLVASEITYVRGNGMTFGVAATDAVLQVFAIDAERFAMANEAKRSVHVCAGRPGTLDGAFGFVPILCTVPWCLHAVIFAPCVWMGPMAFNAWARPHADAPFPARASRALIVTEHGVVGDGEATGQETQAIAWDGFDVDKVHITRYDDAREPRCTVPWGERAIWADPLSCAVGFGVLIPCCAYTCVQPNAPGLYRVEITSTHETVTGTGKRRRARPTAAIDLFALAESPDAVVAALRRGAASARAPPAATMHDRDYF</sequence>
<protein>
    <submittedName>
        <fullName evidence="1">O-acyltransferase</fullName>
    </submittedName>
</protein>
<keyword evidence="2" id="KW-1185">Reference proteome</keyword>
<comment type="caution">
    <text evidence="1">The sequence shown here is derived from an EMBL/GenBank/DDBJ whole genome shotgun (WGS) entry which is preliminary data.</text>
</comment>
<reference evidence="1 2" key="1">
    <citation type="submission" date="2024-03" db="EMBL/GenBank/DDBJ databases">
        <title>Aureococcus anophagefferens CCMP1851 and Kratosvirus quantuckense: Draft genome of a second virus-susceptible host strain in the model system.</title>
        <authorList>
            <person name="Chase E."/>
            <person name="Truchon A.R."/>
            <person name="Schepens W."/>
            <person name="Wilhelm S.W."/>
        </authorList>
    </citation>
    <scope>NUCLEOTIDE SEQUENCE [LARGE SCALE GENOMIC DNA]</scope>
    <source>
        <strain evidence="1 2">CCMP1851</strain>
    </source>
</reference>
<evidence type="ECO:0000313" key="2">
    <source>
        <dbReference type="Proteomes" id="UP001363151"/>
    </source>
</evidence>
<dbReference type="EMBL" id="JBBJCI010000141">
    <property type="protein sequence ID" value="KAK7242630.1"/>
    <property type="molecule type" value="Genomic_DNA"/>
</dbReference>
<dbReference type="Proteomes" id="UP001363151">
    <property type="component" value="Unassembled WGS sequence"/>
</dbReference>
<organism evidence="1 2">
    <name type="scientific">Aureococcus anophagefferens</name>
    <name type="common">Harmful bloom alga</name>
    <dbReference type="NCBI Taxonomy" id="44056"/>
    <lineage>
        <taxon>Eukaryota</taxon>
        <taxon>Sar</taxon>
        <taxon>Stramenopiles</taxon>
        <taxon>Ochrophyta</taxon>
        <taxon>Pelagophyceae</taxon>
        <taxon>Pelagomonadales</taxon>
        <taxon>Pelagomonadaceae</taxon>
        <taxon>Aureococcus</taxon>
    </lineage>
</organism>
<evidence type="ECO:0000313" key="1">
    <source>
        <dbReference type="EMBL" id="KAK7242630.1"/>
    </source>
</evidence>
<accession>A0ABR1G1T5</accession>
<name>A0ABR1G1T5_AURAN</name>
<proteinExistence type="predicted"/>
<gene>
    <name evidence="1" type="ORF">SO694_00016132</name>
</gene>